<dbReference type="InterPro" id="IPR042213">
    <property type="entry name" value="NBD_C_sf"/>
</dbReference>
<evidence type="ECO:0000313" key="3">
    <source>
        <dbReference type="Proteomes" id="UP001210231"/>
    </source>
</evidence>
<protein>
    <submittedName>
        <fullName evidence="2">Four-carbon acid sugar kinase family protein</fullName>
    </submittedName>
</protein>
<evidence type="ECO:0000313" key="2">
    <source>
        <dbReference type="EMBL" id="MDA3613651.1"/>
    </source>
</evidence>
<feature type="domain" description="Four-carbon acid sugar kinase N-terminal" evidence="1">
    <location>
        <begin position="2"/>
        <end position="161"/>
    </location>
</feature>
<dbReference type="InterPro" id="IPR037051">
    <property type="entry name" value="4-carb_acid_sugar_kinase_N_sf"/>
</dbReference>
<keyword evidence="2" id="KW-0418">Kinase</keyword>
<sequence>MIVVIADDFTGAAEIAGIAVSAGFKNVQLTTQTDFSSIEADVLVVNSNTRSMSEESAIQIARLIAGQLIGLKPGFLYLKVDSVLRGHVAAELQVYMRTLSYKTAVIMPANPALGRTIEDGHYYVNGLLLNHTAFAHDPEFPKKSAKVTDMLGNTGSLKIARSNKWDGWEDGIYIPDAKNKEAVTTLAVVTAKEPFLLAGSSDYFSALLNAGFAEQINTGTKQYDNLKQLPKLLISGTTYRQSVSAISELKNTGTPVFYLQPVTEIQQEVVEKILPALVAASLTIIAFDQYALGKDLDAAVLRSVMANVVTDIVMKAGPLDIYIEGGATAAEILEQLACKNFMIVKNLAQGVVQMQAMNLPGYYLTVKPGSYAWHDGFIK</sequence>
<dbReference type="InterPro" id="IPR010737">
    <property type="entry name" value="4-carb_acid_sugar_kinase_N"/>
</dbReference>
<dbReference type="Gene3D" id="3.40.980.20">
    <property type="entry name" value="Four-carbon acid sugar kinase, nucleotide binding domain"/>
    <property type="match status" value="1"/>
</dbReference>
<dbReference type="EMBL" id="JAQGEF010000002">
    <property type="protein sequence ID" value="MDA3613651.1"/>
    <property type="molecule type" value="Genomic_DNA"/>
</dbReference>
<proteinExistence type="predicted"/>
<name>A0ABT4UFS4_9BACT</name>
<reference evidence="2 3" key="1">
    <citation type="submission" date="2022-12" db="EMBL/GenBank/DDBJ databases">
        <title>Chitinophagaceae gen. sp. nov., a new member of the family Chitinophagaceae, isolated from soil in a chemical factory.</title>
        <authorList>
            <person name="Ke Z."/>
        </authorList>
    </citation>
    <scope>NUCLEOTIDE SEQUENCE [LARGE SCALE GENOMIC DNA]</scope>
    <source>
        <strain evidence="2 3">LY-5</strain>
    </source>
</reference>
<dbReference type="Pfam" id="PF07005">
    <property type="entry name" value="SBD_N"/>
    <property type="match status" value="1"/>
</dbReference>
<gene>
    <name evidence="2" type="ORF">O3P16_02440</name>
</gene>
<comment type="caution">
    <text evidence="2">The sequence shown here is derived from an EMBL/GenBank/DDBJ whole genome shotgun (WGS) entry which is preliminary data.</text>
</comment>
<dbReference type="SUPFAM" id="SSF142764">
    <property type="entry name" value="YgbK-like"/>
    <property type="match status" value="1"/>
</dbReference>
<keyword evidence="2" id="KW-0808">Transferase</keyword>
<keyword evidence="3" id="KW-1185">Reference proteome</keyword>
<organism evidence="2 3">
    <name type="scientific">Polluticaenibacter yanchengensis</name>
    <dbReference type="NCBI Taxonomy" id="3014562"/>
    <lineage>
        <taxon>Bacteria</taxon>
        <taxon>Pseudomonadati</taxon>
        <taxon>Bacteroidota</taxon>
        <taxon>Chitinophagia</taxon>
        <taxon>Chitinophagales</taxon>
        <taxon>Chitinophagaceae</taxon>
        <taxon>Polluticaenibacter</taxon>
    </lineage>
</organism>
<dbReference type="GO" id="GO:0016301">
    <property type="term" value="F:kinase activity"/>
    <property type="evidence" value="ECO:0007669"/>
    <property type="project" value="UniProtKB-KW"/>
</dbReference>
<accession>A0ABT4UFS4</accession>
<dbReference type="Gene3D" id="3.40.50.10840">
    <property type="entry name" value="Putative sugar-binding, N-terminal domain"/>
    <property type="match status" value="1"/>
</dbReference>
<dbReference type="Proteomes" id="UP001210231">
    <property type="component" value="Unassembled WGS sequence"/>
</dbReference>
<dbReference type="RefSeq" id="WP_407029979.1">
    <property type="nucleotide sequence ID" value="NZ_JAQGEF010000002.1"/>
</dbReference>
<evidence type="ECO:0000259" key="1">
    <source>
        <dbReference type="Pfam" id="PF07005"/>
    </source>
</evidence>